<reference evidence="1 2" key="3">
    <citation type="journal article" date="2013" name="Rice">
        <title>Improvement of the Oryza sativa Nipponbare reference genome using next generation sequence and optical map data.</title>
        <authorList>
            <person name="Kawahara Y."/>
            <person name="de la Bastide M."/>
            <person name="Hamilton J.P."/>
            <person name="Kanamori H."/>
            <person name="McCombie W.R."/>
            <person name="Ouyang S."/>
            <person name="Schwartz D.C."/>
            <person name="Tanaka T."/>
            <person name="Wu J."/>
            <person name="Zhou S."/>
            <person name="Childs K.L."/>
            <person name="Davidson R.M."/>
            <person name="Lin H."/>
            <person name="Quesada-Ocampo L."/>
            <person name="Vaillancourt B."/>
            <person name="Sakai H."/>
            <person name="Lee S.S."/>
            <person name="Kim J."/>
            <person name="Numa H."/>
            <person name="Itoh T."/>
            <person name="Buell C.R."/>
            <person name="Matsumoto T."/>
        </authorList>
    </citation>
    <scope>NUCLEOTIDE SEQUENCE [LARGE SCALE GENOMIC DNA]</scope>
    <source>
        <strain evidence="2">cv. Nipponbare</strain>
    </source>
</reference>
<name>A0A0P0V865_ORYSJ</name>
<dbReference type="Gramene" id="Os01t0747750-00">
    <property type="protein sequence ID" value="Os01t0747750-00"/>
    <property type="gene ID" value="Os01g0747750"/>
</dbReference>
<reference evidence="2" key="1">
    <citation type="journal article" date="2005" name="Nature">
        <title>The map-based sequence of the rice genome.</title>
        <authorList>
            <consortium name="International rice genome sequencing project (IRGSP)"/>
            <person name="Matsumoto T."/>
            <person name="Wu J."/>
            <person name="Kanamori H."/>
            <person name="Katayose Y."/>
            <person name="Fujisawa M."/>
            <person name="Namiki N."/>
            <person name="Mizuno H."/>
            <person name="Yamamoto K."/>
            <person name="Antonio B.A."/>
            <person name="Baba T."/>
            <person name="Sakata K."/>
            <person name="Nagamura Y."/>
            <person name="Aoki H."/>
            <person name="Arikawa K."/>
            <person name="Arita K."/>
            <person name="Bito T."/>
            <person name="Chiden Y."/>
            <person name="Fujitsuka N."/>
            <person name="Fukunaka R."/>
            <person name="Hamada M."/>
            <person name="Harada C."/>
            <person name="Hayashi A."/>
            <person name="Hijishita S."/>
            <person name="Honda M."/>
            <person name="Hosokawa S."/>
            <person name="Ichikawa Y."/>
            <person name="Idonuma A."/>
            <person name="Iijima M."/>
            <person name="Ikeda M."/>
            <person name="Ikeno M."/>
            <person name="Ito K."/>
            <person name="Ito S."/>
            <person name="Ito T."/>
            <person name="Ito Y."/>
            <person name="Ito Y."/>
            <person name="Iwabuchi A."/>
            <person name="Kamiya K."/>
            <person name="Karasawa W."/>
            <person name="Kurita K."/>
            <person name="Katagiri S."/>
            <person name="Kikuta A."/>
            <person name="Kobayashi H."/>
            <person name="Kobayashi N."/>
            <person name="Machita K."/>
            <person name="Maehara T."/>
            <person name="Masukawa M."/>
            <person name="Mizubayashi T."/>
            <person name="Mukai Y."/>
            <person name="Nagasaki H."/>
            <person name="Nagata Y."/>
            <person name="Naito S."/>
            <person name="Nakashima M."/>
            <person name="Nakama Y."/>
            <person name="Nakamichi Y."/>
            <person name="Nakamura M."/>
            <person name="Meguro A."/>
            <person name="Negishi M."/>
            <person name="Ohta I."/>
            <person name="Ohta T."/>
            <person name="Okamoto M."/>
            <person name="Ono N."/>
            <person name="Saji S."/>
            <person name="Sakaguchi M."/>
            <person name="Sakai K."/>
            <person name="Shibata M."/>
            <person name="Shimokawa T."/>
            <person name="Song J."/>
            <person name="Takazaki Y."/>
            <person name="Terasawa K."/>
            <person name="Tsugane M."/>
            <person name="Tsuji K."/>
            <person name="Ueda S."/>
            <person name="Waki K."/>
            <person name="Yamagata H."/>
            <person name="Yamamoto M."/>
            <person name="Yamamoto S."/>
            <person name="Yamane H."/>
            <person name="Yoshiki S."/>
            <person name="Yoshihara R."/>
            <person name="Yukawa K."/>
            <person name="Zhong H."/>
            <person name="Yano M."/>
            <person name="Yuan Q."/>
            <person name="Ouyang S."/>
            <person name="Liu J."/>
            <person name="Jones K.M."/>
            <person name="Gansberger K."/>
            <person name="Moffat K."/>
            <person name="Hill J."/>
            <person name="Bera J."/>
            <person name="Fadrosh D."/>
            <person name="Jin S."/>
            <person name="Johri S."/>
            <person name="Kim M."/>
            <person name="Overton L."/>
            <person name="Reardon M."/>
            <person name="Tsitrin T."/>
            <person name="Vuong H."/>
            <person name="Weaver B."/>
            <person name="Ciecko A."/>
            <person name="Tallon L."/>
            <person name="Jackson J."/>
            <person name="Pai G."/>
            <person name="Aken S.V."/>
            <person name="Utterback T."/>
            <person name="Reidmuller S."/>
            <person name="Feldblyum T."/>
            <person name="Hsiao J."/>
            <person name="Zismann V."/>
            <person name="Iobst S."/>
            <person name="de Vazeille A.R."/>
            <person name="Buell C.R."/>
            <person name="Ying K."/>
            <person name="Li Y."/>
            <person name="Lu T."/>
            <person name="Huang Y."/>
            <person name="Zhao Q."/>
            <person name="Feng Q."/>
            <person name="Zhang L."/>
            <person name="Zhu J."/>
            <person name="Weng Q."/>
            <person name="Mu J."/>
            <person name="Lu Y."/>
            <person name="Fan D."/>
            <person name="Liu Y."/>
            <person name="Guan J."/>
            <person name="Zhang Y."/>
            <person name="Yu S."/>
            <person name="Liu X."/>
            <person name="Zhang Y."/>
            <person name="Hong G."/>
            <person name="Han B."/>
            <person name="Choisne N."/>
            <person name="Demange N."/>
            <person name="Orjeda G."/>
            <person name="Samain S."/>
            <person name="Cattolico L."/>
            <person name="Pelletier E."/>
            <person name="Couloux A."/>
            <person name="Segurens B."/>
            <person name="Wincker P."/>
            <person name="D'Hont A."/>
            <person name="Scarpelli C."/>
            <person name="Weissenbach J."/>
            <person name="Salanoubat M."/>
            <person name="Quetier F."/>
            <person name="Yu Y."/>
            <person name="Kim H.R."/>
            <person name="Rambo T."/>
            <person name="Currie J."/>
            <person name="Collura K."/>
            <person name="Luo M."/>
            <person name="Yang T."/>
            <person name="Ammiraju J.S.S."/>
            <person name="Engler F."/>
            <person name="Soderlund C."/>
            <person name="Wing R.A."/>
            <person name="Palmer L.E."/>
            <person name="de la Bastide M."/>
            <person name="Spiegel L."/>
            <person name="Nascimento L."/>
            <person name="Zutavern T."/>
            <person name="O'Shaughnessy A."/>
            <person name="Dike S."/>
            <person name="Dedhia N."/>
            <person name="Preston R."/>
            <person name="Balija V."/>
            <person name="McCombie W.R."/>
            <person name="Chow T."/>
            <person name="Chen H."/>
            <person name="Chung M."/>
            <person name="Chen C."/>
            <person name="Shaw J."/>
            <person name="Wu H."/>
            <person name="Hsiao K."/>
            <person name="Chao Y."/>
            <person name="Chu M."/>
            <person name="Cheng C."/>
            <person name="Hour A."/>
            <person name="Lee P."/>
            <person name="Lin S."/>
            <person name="Lin Y."/>
            <person name="Liou J."/>
            <person name="Liu S."/>
            <person name="Hsing Y."/>
            <person name="Raghuvanshi S."/>
            <person name="Mohanty A."/>
            <person name="Bharti A.K."/>
            <person name="Gaur A."/>
            <person name="Gupta V."/>
            <person name="Kumar D."/>
            <person name="Ravi V."/>
            <person name="Vij S."/>
            <person name="Kapur A."/>
            <person name="Khurana P."/>
            <person name="Khurana P."/>
            <person name="Khurana J.P."/>
            <person name="Tyagi A.K."/>
            <person name="Gaikwad K."/>
            <person name="Singh A."/>
            <person name="Dalal V."/>
            <person name="Srivastava S."/>
            <person name="Dixit A."/>
            <person name="Pal A.K."/>
            <person name="Ghazi I.A."/>
            <person name="Yadav M."/>
            <person name="Pandit A."/>
            <person name="Bhargava A."/>
            <person name="Sureshbabu K."/>
            <person name="Batra K."/>
            <person name="Sharma T.R."/>
            <person name="Mohapatra T."/>
            <person name="Singh N.K."/>
            <person name="Messing J."/>
            <person name="Nelson A.B."/>
            <person name="Fuks G."/>
            <person name="Kavchok S."/>
            <person name="Keizer G."/>
            <person name="Linton E."/>
            <person name="Llaca V."/>
            <person name="Song R."/>
            <person name="Tanyolac B."/>
            <person name="Young S."/>
            <person name="Ho-Il K."/>
            <person name="Hahn J.H."/>
            <person name="Sangsakoo G."/>
            <person name="Vanavichit A."/>
            <person name="de Mattos Luiz.A.T."/>
            <person name="Zimmer P.D."/>
            <person name="Malone G."/>
            <person name="Dellagostin O."/>
            <person name="de Oliveira A.C."/>
            <person name="Bevan M."/>
            <person name="Bancroft I."/>
            <person name="Minx P."/>
            <person name="Cordum H."/>
            <person name="Wilson R."/>
            <person name="Cheng Z."/>
            <person name="Jin W."/>
            <person name="Jiang J."/>
            <person name="Leong S.A."/>
            <person name="Iwama H."/>
            <person name="Gojobori T."/>
            <person name="Itoh T."/>
            <person name="Niimura Y."/>
            <person name="Fujii Y."/>
            <person name="Habara T."/>
            <person name="Sakai H."/>
            <person name="Sato Y."/>
            <person name="Wilson G."/>
            <person name="Kumar K."/>
            <person name="McCouch S."/>
            <person name="Juretic N."/>
            <person name="Hoen D."/>
            <person name="Wright S."/>
            <person name="Bruskiewich R."/>
            <person name="Bureau T."/>
            <person name="Miyao A."/>
            <person name="Hirochika H."/>
            <person name="Nishikawa T."/>
            <person name="Kadowaki K."/>
            <person name="Sugiura M."/>
            <person name="Burr B."/>
            <person name="Sasaki T."/>
        </authorList>
    </citation>
    <scope>NUCLEOTIDE SEQUENCE [LARGE SCALE GENOMIC DNA]</scope>
    <source>
        <strain evidence="2">cv. Nipponbare</strain>
    </source>
</reference>
<organism evidence="1 2">
    <name type="scientific">Oryza sativa subsp. japonica</name>
    <name type="common">Rice</name>
    <dbReference type="NCBI Taxonomy" id="39947"/>
    <lineage>
        <taxon>Eukaryota</taxon>
        <taxon>Viridiplantae</taxon>
        <taxon>Streptophyta</taxon>
        <taxon>Embryophyta</taxon>
        <taxon>Tracheophyta</taxon>
        <taxon>Spermatophyta</taxon>
        <taxon>Magnoliopsida</taxon>
        <taxon>Liliopsida</taxon>
        <taxon>Poales</taxon>
        <taxon>Poaceae</taxon>
        <taxon>BOP clade</taxon>
        <taxon>Oryzoideae</taxon>
        <taxon>Oryzeae</taxon>
        <taxon>Oryzinae</taxon>
        <taxon>Oryza</taxon>
        <taxon>Oryza sativa</taxon>
    </lineage>
</organism>
<evidence type="ECO:0000313" key="1">
    <source>
        <dbReference type="EMBL" id="BAS74330.1"/>
    </source>
</evidence>
<gene>
    <name evidence="1" type="ordered locus">Os01g0747750</name>
    <name evidence="1" type="ORF">OSNPB_010747750</name>
</gene>
<protein>
    <submittedName>
        <fullName evidence="1">Os01g0747750 protein</fullName>
    </submittedName>
</protein>
<dbReference type="Proteomes" id="UP000059680">
    <property type="component" value="Chromosome 1"/>
</dbReference>
<reference evidence="1 2" key="2">
    <citation type="journal article" date="2013" name="Plant Cell Physiol.">
        <title>Rice Annotation Project Database (RAP-DB): an integrative and interactive database for rice genomics.</title>
        <authorList>
            <person name="Sakai H."/>
            <person name="Lee S.S."/>
            <person name="Tanaka T."/>
            <person name="Numa H."/>
            <person name="Kim J."/>
            <person name="Kawahara Y."/>
            <person name="Wakimoto H."/>
            <person name="Yang C.C."/>
            <person name="Iwamoto M."/>
            <person name="Abe T."/>
            <person name="Yamada Y."/>
            <person name="Muto A."/>
            <person name="Inokuchi H."/>
            <person name="Ikemura T."/>
            <person name="Matsumoto T."/>
            <person name="Sasaki T."/>
            <person name="Itoh T."/>
        </authorList>
    </citation>
    <scope>NUCLEOTIDE SEQUENCE [LARGE SCALE GENOMIC DNA]</scope>
    <source>
        <strain evidence="2">cv. Nipponbare</strain>
    </source>
</reference>
<evidence type="ECO:0000313" key="2">
    <source>
        <dbReference type="Proteomes" id="UP000059680"/>
    </source>
</evidence>
<dbReference type="PaxDb" id="39947-A0A0P0V865"/>
<dbReference type="EMBL" id="AP014957">
    <property type="protein sequence ID" value="BAS74330.1"/>
    <property type="molecule type" value="Genomic_DNA"/>
</dbReference>
<proteinExistence type="predicted"/>
<sequence>MKYCTYNLKHSYFVKWHILLKEEDQELLGGWCEAIRIKLNQVRPHVLPASL</sequence>
<dbReference type="STRING" id="39947.A0A0P0V865"/>
<dbReference type="SMR" id="A0A0P0V865"/>
<dbReference type="InParanoid" id="A0A0P0V865"/>
<dbReference type="AlphaFoldDB" id="A0A0P0V865"/>
<accession>A0A0P0V865</accession>
<keyword evidence="2" id="KW-1185">Reference proteome</keyword>